<sequence>MFQYNIQRLVNEGYLVVTVGATYDTLFTVFNDGEMVLQNEAFRERSEGNFESLKSLVDIRVKDLSFTLNCLQEWNVSDPHLKGKLDLEKIGVIGHSLGGAAIFELARNDSRVKAGIILDGSLHLLSFAQQVKTPFLLVRQQHASYDEMREVWSEKVAKAYSIGQESLFHCLTGYKKFVKVQGADHMSFTDIPVLFSQDQESRERGEDLHQTISELTFFFFNDHLSHTGQSLQKLIEANSHRVYELNDTGSKI</sequence>
<name>A0ABN0W9P5_9BACI</name>
<reference evidence="4 5" key="1">
    <citation type="journal article" date="2019" name="Int. J. Syst. Evol. Microbiol.">
        <title>The Global Catalogue of Microorganisms (GCM) 10K type strain sequencing project: providing services to taxonomists for standard genome sequencing and annotation.</title>
        <authorList>
            <consortium name="The Broad Institute Genomics Platform"/>
            <consortium name="The Broad Institute Genome Sequencing Center for Infectious Disease"/>
            <person name="Wu L."/>
            <person name="Ma J."/>
        </authorList>
    </citation>
    <scope>NUCLEOTIDE SEQUENCE [LARGE SCALE GENOMIC DNA]</scope>
    <source>
        <strain evidence="4 5">JCM 9731</strain>
    </source>
</reference>
<keyword evidence="1" id="KW-0378">Hydrolase</keyword>
<dbReference type="RefSeq" id="WP_343798775.1">
    <property type="nucleotide sequence ID" value="NZ_BAAADJ010000021.1"/>
</dbReference>
<organism evidence="4 5">
    <name type="scientific">Bacillus carboniphilus</name>
    <dbReference type="NCBI Taxonomy" id="86663"/>
    <lineage>
        <taxon>Bacteria</taxon>
        <taxon>Bacillati</taxon>
        <taxon>Bacillota</taxon>
        <taxon>Bacilli</taxon>
        <taxon>Bacillales</taxon>
        <taxon>Bacillaceae</taxon>
        <taxon>Bacillus</taxon>
    </lineage>
</organism>
<keyword evidence="3" id="KW-0443">Lipid metabolism</keyword>
<evidence type="ECO:0000256" key="3">
    <source>
        <dbReference type="ARBA" id="ARBA00023098"/>
    </source>
</evidence>
<dbReference type="Pfam" id="PF03403">
    <property type="entry name" value="PAF-AH_p_II"/>
    <property type="match status" value="1"/>
</dbReference>
<gene>
    <name evidence="4" type="ORF">GCM10008967_20660</name>
</gene>
<accession>A0ABN0W9P5</accession>
<protein>
    <submittedName>
        <fullName evidence="4">Uncharacterized protein</fullName>
    </submittedName>
</protein>
<comment type="caution">
    <text evidence="4">The sequence shown here is derived from an EMBL/GenBank/DDBJ whole genome shotgun (WGS) entry which is preliminary data.</text>
</comment>
<evidence type="ECO:0000313" key="4">
    <source>
        <dbReference type="EMBL" id="GAA0330031.1"/>
    </source>
</evidence>
<keyword evidence="2" id="KW-0442">Lipid degradation</keyword>
<dbReference type="Gene3D" id="3.40.50.1820">
    <property type="entry name" value="alpha/beta hydrolase"/>
    <property type="match status" value="1"/>
</dbReference>
<evidence type="ECO:0000256" key="2">
    <source>
        <dbReference type="ARBA" id="ARBA00022963"/>
    </source>
</evidence>
<dbReference type="PANTHER" id="PTHR10272">
    <property type="entry name" value="PLATELET-ACTIVATING FACTOR ACETYLHYDROLASE"/>
    <property type="match status" value="1"/>
</dbReference>
<evidence type="ECO:0000256" key="1">
    <source>
        <dbReference type="ARBA" id="ARBA00022801"/>
    </source>
</evidence>
<proteinExistence type="predicted"/>
<dbReference type="PANTHER" id="PTHR10272:SF0">
    <property type="entry name" value="PLATELET-ACTIVATING FACTOR ACETYLHYDROLASE"/>
    <property type="match status" value="1"/>
</dbReference>
<dbReference type="SUPFAM" id="SSF53474">
    <property type="entry name" value="alpha/beta-Hydrolases"/>
    <property type="match status" value="1"/>
</dbReference>
<dbReference type="InterPro" id="IPR029058">
    <property type="entry name" value="AB_hydrolase_fold"/>
</dbReference>
<evidence type="ECO:0000313" key="5">
    <source>
        <dbReference type="Proteomes" id="UP001500782"/>
    </source>
</evidence>
<dbReference type="Proteomes" id="UP001500782">
    <property type="component" value="Unassembled WGS sequence"/>
</dbReference>
<keyword evidence="5" id="KW-1185">Reference proteome</keyword>
<dbReference type="EMBL" id="BAAADJ010000021">
    <property type="protein sequence ID" value="GAA0330031.1"/>
    <property type="molecule type" value="Genomic_DNA"/>
</dbReference>